<keyword evidence="2" id="KW-1185">Reference proteome</keyword>
<proteinExistence type="predicted"/>
<evidence type="ECO:0000313" key="2">
    <source>
        <dbReference type="Proteomes" id="UP001551482"/>
    </source>
</evidence>
<sequence>MAVYYEAKALRDLGRSAASARGMRIVAAGGGRLAPAARRGLAHLARLAGDFPTALDVARTLGWEGRHHRVEGDVLWLQGDIDAAAAAYGAARDEAEQHGIAGERATSQTHRAFVLAFTDPGLADDEIDLAHQLLTGLDLRATGFTLELAELTRDAGHIPVADFGARVEVLRTRMRVAGLAATQEPTLDLVVTFQQAVAGAYRDAAGTINRLGALTSGGDYAYYTDIAYFMIDRALDHRTRTRWIDGEPATRQRWHDLVTSRRARRSGQPV</sequence>
<name>A0ABV3DLA8_9ACTN</name>
<organism evidence="1 2">
    <name type="scientific">Streptodolium elevatio</name>
    <dbReference type="NCBI Taxonomy" id="3157996"/>
    <lineage>
        <taxon>Bacteria</taxon>
        <taxon>Bacillati</taxon>
        <taxon>Actinomycetota</taxon>
        <taxon>Actinomycetes</taxon>
        <taxon>Kitasatosporales</taxon>
        <taxon>Streptomycetaceae</taxon>
        <taxon>Streptodolium</taxon>
    </lineage>
</organism>
<reference evidence="1 2" key="1">
    <citation type="submission" date="2024-06" db="EMBL/GenBank/DDBJ databases">
        <title>The Natural Products Discovery Center: Release of the First 8490 Sequenced Strains for Exploring Actinobacteria Biosynthetic Diversity.</title>
        <authorList>
            <person name="Kalkreuter E."/>
            <person name="Kautsar S.A."/>
            <person name="Yang D."/>
            <person name="Bader C.D."/>
            <person name="Teijaro C.N."/>
            <person name="Fluegel L."/>
            <person name="Davis C.M."/>
            <person name="Simpson J.R."/>
            <person name="Lauterbach L."/>
            <person name="Steele A.D."/>
            <person name="Gui C."/>
            <person name="Meng S."/>
            <person name="Li G."/>
            <person name="Viehrig K."/>
            <person name="Ye F."/>
            <person name="Su P."/>
            <person name="Kiefer A.F."/>
            <person name="Nichols A."/>
            <person name="Cepeda A.J."/>
            <person name="Yan W."/>
            <person name="Fan B."/>
            <person name="Jiang Y."/>
            <person name="Adhikari A."/>
            <person name="Zheng C.-J."/>
            <person name="Schuster L."/>
            <person name="Cowan T.M."/>
            <person name="Smanski M.J."/>
            <person name="Chevrette M.G."/>
            <person name="De Carvalho L.P.S."/>
            <person name="Shen B."/>
        </authorList>
    </citation>
    <scope>NUCLEOTIDE SEQUENCE [LARGE SCALE GENOMIC DNA]</scope>
    <source>
        <strain evidence="1 2">NPDC048946</strain>
    </source>
</reference>
<dbReference type="EMBL" id="JBEZFP010000065">
    <property type="protein sequence ID" value="MEU8136532.1"/>
    <property type="molecule type" value="Genomic_DNA"/>
</dbReference>
<protein>
    <submittedName>
        <fullName evidence="1">Uncharacterized protein</fullName>
    </submittedName>
</protein>
<dbReference type="RefSeq" id="WP_358357128.1">
    <property type="nucleotide sequence ID" value="NZ_JBEZFP010000065.1"/>
</dbReference>
<evidence type="ECO:0000313" key="1">
    <source>
        <dbReference type="EMBL" id="MEU8136532.1"/>
    </source>
</evidence>
<comment type="caution">
    <text evidence="1">The sequence shown here is derived from an EMBL/GenBank/DDBJ whole genome shotgun (WGS) entry which is preliminary data.</text>
</comment>
<dbReference type="Proteomes" id="UP001551482">
    <property type="component" value="Unassembled WGS sequence"/>
</dbReference>
<accession>A0ABV3DLA8</accession>
<gene>
    <name evidence="1" type="ORF">AB0C36_23845</name>
</gene>